<evidence type="ECO:0000313" key="2">
    <source>
        <dbReference type="EMBL" id="CAG8693189.1"/>
    </source>
</evidence>
<feature type="region of interest" description="Disordered" evidence="1">
    <location>
        <begin position="1"/>
        <end position="37"/>
    </location>
</feature>
<name>A0ABN7UWU8_GIGMA</name>
<dbReference type="EMBL" id="CAJVQB010006880">
    <property type="protein sequence ID" value="CAG8693189.1"/>
    <property type="molecule type" value="Genomic_DNA"/>
</dbReference>
<evidence type="ECO:0000313" key="3">
    <source>
        <dbReference type="Proteomes" id="UP000789901"/>
    </source>
</evidence>
<comment type="caution">
    <text evidence="2">The sequence shown here is derived from an EMBL/GenBank/DDBJ whole genome shotgun (WGS) entry which is preliminary data.</text>
</comment>
<keyword evidence="3" id="KW-1185">Reference proteome</keyword>
<organism evidence="2 3">
    <name type="scientific">Gigaspora margarita</name>
    <dbReference type="NCBI Taxonomy" id="4874"/>
    <lineage>
        <taxon>Eukaryota</taxon>
        <taxon>Fungi</taxon>
        <taxon>Fungi incertae sedis</taxon>
        <taxon>Mucoromycota</taxon>
        <taxon>Glomeromycotina</taxon>
        <taxon>Glomeromycetes</taxon>
        <taxon>Diversisporales</taxon>
        <taxon>Gigasporaceae</taxon>
        <taxon>Gigaspora</taxon>
    </lineage>
</organism>
<feature type="compositionally biased region" description="Basic and acidic residues" evidence="1">
    <location>
        <begin position="14"/>
        <end position="30"/>
    </location>
</feature>
<evidence type="ECO:0000256" key="1">
    <source>
        <dbReference type="SAM" id="MobiDB-lite"/>
    </source>
</evidence>
<sequence length="64" mass="7490">MHYMNLILTTNHTKQHEITRNQHTNAKEQTTESGKIPVTDNTKSIVKSQPWKFMTKITTTNNDY</sequence>
<proteinExistence type="predicted"/>
<accession>A0ABN7UWU8</accession>
<protein>
    <submittedName>
        <fullName evidence="2">11078_t:CDS:1</fullName>
    </submittedName>
</protein>
<dbReference type="Proteomes" id="UP000789901">
    <property type="component" value="Unassembled WGS sequence"/>
</dbReference>
<gene>
    <name evidence="2" type="ORF">GMARGA_LOCUS11649</name>
</gene>
<reference evidence="2 3" key="1">
    <citation type="submission" date="2021-06" db="EMBL/GenBank/DDBJ databases">
        <authorList>
            <person name="Kallberg Y."/>
            <person name="Tangrot J."/>
            <person name="Rosling A."/>
        </authorList>
    </citation>
    <scope>NUCLEOTIDE SEQUENCE [LARGE SCALE GENOMIC DNA]</scope>
    <source>
        <strain evidence="2 3">120-4 pot B 10/14</strain>
    </source>
</reference>